<keyword evidence="4" id="KW-1185">Reference proteome</keyword>
<sequence length="628" mass="68317">MTGGENNSSNDKHIGARLPGHPTQADATPSSSISEKGISVTNQSTDNPSHEEGISPPLVPDPGGLTLEDRRVDSVYSKTADASIVTGDDLREKYCSGKDGIHLPGALLMQLMNAKAAGGRKFVLSGPADIGLAEAGVDLAEHFKLPVFEISSGESYAVRELKAKRIDGSDGYVVISDDPTALPASAYADAQWVSFDDKNQLHWSEVASSLKSLASRIFRGEDILAFRDEAEALVKPALPDRRAVLSVLAHHINLYRATKESGLYDDGRSTPTSPAGTPRDVSVTVATPNETSELLNSVASRIARHVILPESYARVSALALLHFWAFRAARTSPIIEVQSIAQESGKTVLIDILAGLSPSVEKVFDATPASLFEPADQGATIIYDEGDLNFTSSNITLIKFFNAGCKRNGPRIRRAGGKSYSAWCPKVIARIGKMPNAALASRCITFYMHRKLPGENVERILPNHEREIAELAATCKLWAETAVSNLLDAVPEMPTGFASRRIDKWEPLLAIAELAGPEWAQQARKDALALDPIHLDEPSLEEMLLHDIRAGFDMTGAAAISSAALVAHLKGFKDRPWCQWGSDGQLRLAKLLPRHIRPMNVRTPIQAKGYRREQFDELFKHYPKKSDE</sequence>
<dbReference type="Pfam" id="PF12307">
    <property type="entry name" value="DUF3631"/>
    <property type="match status" value="1"/>
</dbReference>
<feature type="region of interest" description="Disordered" evidence="1">
    <location>
        <begin position="1"/>
        <end position="67"/>
    </location>
</feature>
<evidence type="ECO:0000313" key="3">
    <source>
        <dbReference type="EMBL" id="NGX97597.1"/>
    </source>
</evidence>
<evidence type="ECO:0000313" key="4">
    <source>
        <dbReference type="Proteomes" id="UP000480266"/>
    </source>
</evidence>
<reference evidence="3" key="1">
    <citation type="submission" date="2020-02" db="EMBL/GenBank/DDBJ databases">
        <title>Draft genome sequence of Candidatus Afipia apatlaquensis IBT-C3, a potential strain for decolorization of textile dyes.</title>
        <authorList>
            <person name="Sanchez-Reyes A."/>
            <person name="Breton-Deval L."/>
            <person name="Mangelson H."/>
            <person name="Sanchez-Flores A."/>
        </authorList>
    </citation>
    <scope>NUCLEOTIDE SEQUENCE [LARGE SCALE GENOMIC DNA]</scope>
    <source>
        <strain evidence="3">IBT-C3</strain>
    </source>
</reference>
<gene>
    <name evidence="3" type="ORF">G4V63_21045</name>
</gene>
<name>A0A7C9RHZ2_9BRAD</name>
<dbReference type="Proteomes" id="UP000480266">
    <property type="component" value="Unassembled WGS sequence"/>
</dbReference>
<dbReference type="InterPro" id="IPR022081">
    <property type="entry name" value="DUF3631"/>
</dbReference>
<proteinExistence type="predicted"/>
<comment type="caution">
    <text evidence="3">The sequence shown here is derived from an EMBL/GenBank/DDBJ whole genome shotgun (WGS) entry which is preliminary data.</text>
</comment>
<dbReference type="AlphaFoldDB" id="A0A7C9RHZ2"/>
<evidence type="ECO:0000256" key="1">
    <source>
        <dbReference type="SAM" id="MobiDB-lite"/>
    </source>
</evidence>
<feature type="compositionally biased region" description="Polar residues" evidence="1">
    <location>
        <begin position="25"/>
        <end position="47"/>
    </location>
</feature>
<feature type="domain" description="DUF3631" evidence="2">
    <location>
        <begin position="448"/>
        <end position="622"/>
    </location>
</feature>
<organism evidence="3 4">
    <name type="scientific">Candidatus Afipia apatlaquensis</name>
    <dbReference type="NCBI Taxonomy" id="2712852"/>
    <lineage>
        <taxon>Bacteria</taxon>
        <taxon>Pseudomonadati</taxon>
        <taxon>Pseudomonadota</taxon>
        <taxon>Alphaproteobacteria</taxon>
        <taxon>Hyphomicrobiales</taxon>
        <taxon>Nitrobacteraceae</taxon>
        <taxon>Afipia</taxon>
    </lineage>
</organism>
<evidence type="ECO:0000259" key="2">
    <source>
        <dbReference type="Pfam" id="PF12307"/>
    </source>
</evidence>
<protein>
    <submittedName>
        <fullName evidence="3">DUF3631 domain-containing protein</fullName>
    </submittedName>
</protein>
<dbReference type="EMBL" id="JAAMRR010001080">
    <property type="protein sequence ID" value="NGX97597.1"/>
    <property type="molecule type" value="Genomic_DNA"/>
</dbReference>
<accession>A0A7C9RHZ2</accession>